<reference evidence="1" key="1">
    <citation type="submission" date="2020-04" db="EMBL/GenBank/DDBJ databases">
        <authorList>
            <person name="Chiriac C."/>
            <person name="Salcher M."/>
            <person name="Ghai R."/>
            <person name="Kavagutti S V."/>
        </authorList>
    </citation>
    <scope>NUCLEOTIDE SEQUENCE</scope>
</reference>
<accession>A0A6J5PIZ3</accession>
<name>A0A6J5PIZ3_9CAUD</name>
<gene>
    <name evidence="1" type="ORF">UFOVP581_54</name>
</gene>
<organism evidence="1">
    <name type="scientific">uncultured Caudovirales phage</name>
    <dbReference type="NCBI Taxonomy" id="2100421"/>
    <lineage>
        <taxon>Viruses</taxon>
        <taxon>Duplodnaviria</taxon>
        <taxon>Heunggongvirae</taxon>
        <taxon>Uroviricota</taxon>
        <taxon>Caudoviricetes</taxon>
        <taxon>Peduoviridae</taxon>
        <taxon>Maltschvirus</taxon>
        <taxon>Maltschvirus maltsch</taxon>
    </lineage>
</organism>
<protein>
    <submittedName>
        <fullName evidence="1">Uncharacterized protein</fullName>
    </submittedName>
</protein>
<proteinExistence type="predicted"/>
<evidence type="ECO:0000313" key="1">
    <source>
        <dbReference type="EMBL" id="CAB4169148.1"/>
    </source>
</evidence>
<dbReference type="EMBL" id="LR796835">
    <property type="protein sequence ID" value="CAB4169148.1"/>
    <property type="molecule type" value="Genomic_DNA"/>
</dbReference>
<sequence>MNDEQKALELTVELYEKQQVIKKITKEIGISSQKCEKSYLANPEPCCLFEAYAEVNKGEFYSQEDRPDVYDLICEQCLITHNLIQTRKIKKLELGRIKRKQTMLAKSQIARRDEALEVLNSWAVTMRG</sequence>